<organism evidence="1 2">
    <name type="scientific">Treponema socranskii subsp. socranskii VPI DR56BR1116 = ATCC 35536</name>
    <dbReference type="NCBI Taxonomy" id="1125725"/>
    <lineage>
        <taxon>Bacteria</taxon>
        <taxon>Pseudomonadati</taxon>
        <taxon>Spirochaetota</taxon>
        <taxon>Spirochaetia</taxon>
        <taxon>Spirochaetales</taxon>
        <taxon>Treponemataceae</taxon>
        <taxon>Treponema</taxon>
    </lineage>
</organism>
<accession>U1GU95</accession>
<reference evidence="1 2" key="1">
    <citation type="submission" date="2013-08" db="EMBL/GenBank/DDBJ databases">
        <authorList>
            <person name="Durkin A.S."/>
            <person name="Haft D.R."/>
            <person name="McCorrison J."/>
            <person name="Torralba M."/>
            <person name="Gillis M."/>
            <person name="Haft D.H."/>
            <person name="Methe B."/>
            <person name="Sutton G."/>
            <person name="Nelson K.E."/>
        </authorList>
    </citation>
    <scope>NUCLEOTIDE SEQUENCE [LARGE SCALE GENOMIC DNA]</scope>
    <source>
        <strain evidence="1 2">VPI DR56BR1116</strain>
    </source>
</reference>
<sequence length="43" mass="5013">MTSIQHKIFIIGQIIALHSDKKLQLWNISKRFLHSFVLSGSEF</sequence>
<dbReference type="EMBL" id="AUZJ01000009">
    <property type="protein sequence ID" value="ERF61525.1"/>
    <property type="molecule type" value="Genomic_DNA"/>
</dbReference>
<gene>
    <name evidence="1" type="ORF">HMPREF1325_2409</name>
</gene>
<evidence type="ECO:0000313" key="1">
    <source>
        <dbReference type="EMBL" id="ERF61525.1"/>
    </source>
</evidence>
<comment type="caution">
    <text evidence="1">The sequence shown here is derived from an EMBL/GenBank/DDBJ whole genome shotgun (WGS) entry which is preliminary data.</text>
</comment>
<dbReference type="Proteomes" id="UP000016412">
    <property type="component" value="Unassembled WGS sequence"/>
</dbReference>
<dbReference type="AlphaFoldDB" id="U1GU95"/>
<proteinExistence type="predicted"/>
<evidence type="ECO:0000313" key="2">
    <source>
        <dbReference type="Proteomes" id="UP000016412"/>
    </source>
</evidence>
<name>U1GU95_TRESO</name>
<dbReference type="STRING" id="1125725.HMPREF1325_2409"/>
<protein>
    <submittedName>
        <fullName evidence="1">Uncharacterized protein</fullName>
    </submittedName>
</protein>